<name>A0A1H2KWY0_9ACTN</name>
<dbReference type="InterPro" id="IPR036983">
    <property type="entry name" value="AIM24_sf"/>
</dbReference>
<dbReference type="AlphaFoldDB" id="A0A1H2KWY0"/>
<accession>A0A1H2KWY0</accession>
<gene>
    <name evidence="1" type="ORF">SAMN04488548_1343872</name>
</gene>
<dbReference type="PANTHER" id="PTHR38074:SF1">
    <property type="entry name" value="ALTERED INHERITANCE OF MITOCHONDRIA PROTEIN 24, MITOCHONDRIAL"/>
    <property type="match status" value="1"/>
</dbReference>
<dbReference type="Gene3D" id="3.60.160.10">
    <property type="entry name" value="Mitochondrial biogenesis AIM24"/>
    <property type="match status" value="1"/>
</dbReference>
<sequence length="206" mass="21611">MQLVQRSKRVVEARLNNTAVRAISGSMVAYEGQIAFKSAGFGGGDGVLAGLKQRATGEALSLMEASGNGVVYFAHNAAETTIIELNNETLQVESQQLMVLNGNLQTNVAFSGLRGASSGQGLFTTTVSGHGQIALLSNGGPLIHLEVSPQYPLVVDPDAFVCARGQLNQSFVTDVSWRSVMGQGGGEAFSLRWDGTGVVSIQPAER</sequence>
<dbReference type="PANTHER" id="PTHR38074">
    <property type="entry name" value="ALTERED INHERITANCE OF MITOCHONDRIA PROTEIN 24, MITOCHONDRIAL"/>
    <property type="match status" value="1"/>
</dbReference>
<dbReference type="RefSeq" id="WP_074852401.1">
    <property type="nucleotide sequence ID" value="NZ_FNLM01000034.1"/>
</dbReference>
<reference evidence="1 2" key="1">
    <citation type="submission" date="2016-10" db="EMBL/GenBank/DDBJ databases">
        <authorList>
            <person name="de Groot N.N."/>
        </authorList>
    </citation>
    <scope>NUCLEOTIDE SEQUENCE [LARGE SCALE GENOMIC DNA]</scope>
    <source>
        <strain evidence="1 2">DSM 44215</strain>
    </source>
</reference>
<dbReference type="InterPro" id="IPR016031">
    <property type="entry name" value="Trp_RNA-bd_attenuator-like_dom"/>
</dbReference>
<dbReference type="OrthoDB" id="6048299at2"/>
<dbReference type="Proteomes" id="UP000183180">
    <property type="component" value="Unassembled WGS sequence"/>
</dbReference>
<dbReference type="Pfam" id="PF01987">
    <property type="entry name" value="AIM24"/>
    <property type="match status" value="1"/>
</dbReference>
<dbReference type="EMBL" id="FNLM01000034">
    <property type="protein sequence ID" value="SDU72984.1"/>
    <property type="molecule type" value="Genomic_DNA"/>
</dbReference>
<evidence type="ECO:0000313" key="1">
    <source>
        <dbReference type="EMBL" id="SDU72984.1"/>
    </source>
</evidence>
<dbReference type="SUPFAM" id="SSF51219">
    <property type="entry name" value="TRAP-like"/>
    <property type="match status" value="1"/>
</dbReference>
<evidence type="ECO:0000313" key="2">
    <source>
        <dbReference type="Proteomes" id="UP000183180"/>
    </source>
</evidence>
<dbReference type="STRING" id="158898.SAMN04488548_1343872"/>
<protein>
    <submittedName>
        <fullName evidence="1">Uncharacterized conserved protein, AIM24 family</fullName>
    </submittedName>
</protein>
<organism evidence="1 2">
    <name type="scientific">Gordonia westfalica</name>
    <dbReference type="NCBI Taxonomy" id="158898"/>
    <lineage>
        <taxon>Bacteria</taxon>
        <taxon>Bacillati</taxon>
        <taxon>Actinomycetota</taxon>
        <taxon>Actinomycetes</taxon>
        <taxon>Mycobacteriales</taxon>
        <taxon>Gordoniaceae</taxon>
        <taxon>Gordonia</taxon>
    </lineage>
</organism>
<proteinExistence type="predicted"/>
<dbReference type="InterPro" id="IPR002838">
    <property type="entry name" value="AIM24"/>
</dbReference>